<dbReference type="Proteomes" id="UP001235849">
    <property type="component" value="Unassembled WGS sequence"/>
</dbReference>
<reference evidence="1 2" key="1">
    <citation type="submission" date="2023-01" db="EMBL/GenBank/DDBJ databases">
        <title>Novel diversity within Roseofilum (Cyanobacteria; Desertifilaceae) from marine benthic mats with descriptions of four novel species.</title>
        <authorList>
            <person name="Wang Y."/>
            <person name="Berthold D.E."/>
            <person name="Hu J."/>
            <person name="Lefler F.W."/>
            <person name="Laughinghouse H.D. IV."/>
        </authorList>
    </citation>
    <scope>NUCLEOTIDE SEQUENCE [LARGE SCALE GENOMIC DNA]</scope>
    <source>
        <strain evidence="1 2">BLCC-M114</strain>
    </source>
</reference>
<gene>
    <name evidence="1" type="ORF">PMG25_03220</name>
</gene>
<organism evidence="1 2">
    <name type="scientific">Roseofilum capinflatum BLCC-M114</name>
    <dbReference type="NCBI Taxonomy" id="3022440"/>
    <lineage>
        <taxon>Bacteria</taxon>
        <taxon>Bacillati</taxon>
        <taxon>Cyanobacteriota</taxon>
        <taxon>Cyanophyceae</taxon>
        <taxon>Desertifilales</taxon>
        <taxon>Desertifilaceae</taxon>
        <taxon>Roseofilum</taxon>
        <taxon>Roseofilum capinflatum</taxon>
    </lineage>
</organism>
<name>A0ABT7B1U1_9CYAN</name>
<evidence type="ECO:0000313" key="2">
    <source>
        <dbReference type="Proteomes" id="UP001235849"/>
    </source>
</evidence>
<dbReference type="Pfam" id="PF11832">
    <property type="entry name" value="DUF3352"/>
    <property type="match status" value="1"/>
</dbReference>
<sequence length="550" mass="60441">MNLAPIAQWGKAVFVNVFKLSALVACGLVLCLSGCARSQFPGDSAAVEALSAARFISKQAPVVVSLSEKPDRVLSEIKGFDRGKKLLQNTLLDSTGLEYQQDIQPWLDGGGIWAMTSTDLDRQGDNGQQPGYLVVLPTKNAQLSQELLEVYWQREAIAGQDLVFEPYKGTQLIYSRKENTIATTVVGSRFVLLANHPKVLREGINNVQVADLSLGATPDYQQLQELNRDKGKAIAWINLPQFAQKLGMDVNHPLYAALGMSVQFQQDGLLAKTDWLPTDPALLAGGEAPLNPSSLLTYLPPSSYLAINGVNLRQFWQQVQTETAGYGNISEILRQPLLDWGKQWQLDVQADILDAIEGEYAIALLPDEEEGDLDWIIISEKTGESLTDRLDAMVNQQGLSVGSFKLDDRTLVAWTKLIADPIVEGKETAKSRLLKAKVQGVHTTVNQYEIITSSIAAMDRVLKAKKTGNSLATDALFQDSIAALPPVNHGYFFVNWRSAQKPLERQIPLLRLVELAGKPLLDPLESVAIASSSTSEERQADIFFNYMAVH</sequence>
<dbReference type="InterPro" id="IPR021787">
    <property type="entry name" value="DUF3352"/>
</dbReference>
<dbReference type="RefSeq" id="WP_283765471.1">
    <property type="nucleotide sequence ID" value="NZ_JAQOSO010000012.1"/>
</dbReference>
<comment type="caution">
    <text evidence="1">The sequence shown here is derived from an EMBL/GenBank/DDBJ whole genome shotgun (WGS) entry which is preliminary data.</text>
</comment>
<proteinExistence type="predicted"/>
<evidence type="ECO:0000313" key="1">
    <source>
        <dbReference type="EMBL" id="MDJ1173094.1"/>
    </source>
</evidence>
<dbReference type="EMBL" id="JAQOSO010000012">
    <property type="protein sequence ID" value="MDJ1173094.1"/>
    <property type="molecule type" value="Genomic_DNA"/>
</dbReference>
<protein>
    <submittedName>
        <fullName evidence="1">DUF3352 domain-containing protein</fullName>
    </submittedName>
</protein>
<keyword evidence="2" id="KW-1185">Reference proteome</keyword>
<accession>A0ABT7B1U1</accession>